<accession>A0A8J2SY89</accession>
<keyword evidence="9" id="KW-1185">Reference proteome</keyword>
<keyword evidence="6" id="KW-1133">Transmembrane helix</keyword>
<comment type="similarity">
    <text evidence="1">Belongs to the NFYB/HAP3 subunit family.</text>
</comment>
<reference evidence="8" key="1">
    <citation type="submission" date="2021-11" db="EMBL/GenBank/DDBJ databases">
        <authorList>
            <consortium name="Genoscope - CEA"/>
            <person name="William W."/>
        </authorList>
    </citation>
    <scope>NUCLEOTIDE SEQUENCE</scope>
</reference>
<feature type="transmembrane region" description="Helical" evidence="6">
    <location>
        <begin position="259"/>
        <end position="282"/>
    </location>
</feature>
<evidence type="ECO:0000256" key="5">
    <source>
        <dbReference type="SAM" id="MobiDB-lite"/>
    </source>
</evidence>
<dbReference type="AlphaFoldDB" id="A0A8J2SY89"/>
<keyword evidence="3" id="KW-0238">DNA-binding</keyword>
<evidence type="ECO:0000256" key="2">
    <source>
        <dbReference type="ARBA" id="ARBA00023015"/>
    </source>
</evidence>
<feature type="domain" description="Transcription factor CBF/NF-Y/archaeal histone" evidence="7">
    <location>
        <begin position="40"/>
        <end position="104"/>
    </location>
</feature>
<dbReference type="CDD" id="cd22907">
    <property type="entry name" value="HFD_NFYB"/>
    <property type="match status" value="1"/>
</dbReference>
<dbReference type="GO" id="GO:0000978">
    <property type="term" value="F:RNA polymerase II cis-regulatory region sequence-specific DNA binding"/>
    <property type="evidence" value="ECO:0007669"/>
    <property type="project" value="TreeGrafter"/>
</dbReference>
<keyword evidence="6" id="KW-0472">Membrane</keyword>
<evidence type="ECO:0000313" key="8">
    <source>
        <dbReference type="EMBL" id="CAH0375809.1"/>
    </source>
</evidence>
<keyword evidence="6" id="KW-0812">Transmembrane</keyword>
<dbReference type="PANTHER" id="PTHR11064:SF9">
    <property type="entry name" value="NUCLEAR TRANSCRIPTION FACTOR Y SUBUNIT BETA"/>
    <property type="match status" value="1"/>
</dbReference>
<evidence type="ECO:0000313" key="9">
    <source>
        <dbReference type="Proteomes" id="UP000789595"/>
    </source>
</evidence>
<dbReference type="EMBL" id="CAKKNE010000005">
    <property type="protein sequence ID" value="CAH0375809.1"/>
    <property type="molecule type" value="Genomic_DNA"/>
</dbReference>
<dbReference type="InterPro" id="IPR003958">
    <property type="entry name" value="CBFA_NFYB_domain"/>
</dbReference>
<dbReference type="Gene3D" id="1.10.20.10">
    <property type="entry name" value="Histone, subunit A"/>
    <property type="match status" value="1"/>
</dbReference>
<dbReference type="GO" id="GO:0001228">
    <property type="term" value="F:DNA-binding transcription activator activity, RNA polymerase II-specific"/>
    <property type="evidence" value="ECO:0007669"/>
    <property type="project" value="InterPro"/>
</dbReference>
<dbReference type="GO" id="GO:0016602">
    <property type="term" value="C:CCAAT-binding factor complex"/>
    <property type="evidence" value="ECO:0007669"/>
    <property type="project" value="InterPro"/>
</dbReference>
<proteinExistence type="inferred from homology"/>
<keyword evidence="4" id="KW-0804">Transcription</keyword>
<dbReference type="GO" id="GO:0046982">
    <property type="term" value="F:protein heterodimerization activity"/>
    <property type="evidence" value="ECO:0007669"/>
    <property type="project" value="InterPro"/>
</dbReference>
<feature type="compositionally biased region" description="Pro residues" evidence="5">
    <location>
        <begin position="1"/>
        <end position="12"/>
    </location>
</feature>
<sequence length="315" mass="33674">MEAPPPPPPQQPPKKKPPQSTQPETAEDGQTLFDDELDRLLPVGTVASVMRAAIPPEAKIGRDAREAAQDCASEFVAFVASEASDACAAAGRRIMTGRDVVDAVVRLGFDRQAAPLEAFLATCVEKRRGENKVKRAKRAKVYNALEAAYLAKKVAAAPAESAAEDYDEFGDEFGLGGLFKFVKGLVGGETERAAVDDAPPAAVLRVPDLEYKVARGDTYFLRLAQGMTATWRESRDAPEPQTERETYVVEERDDVLPCLLAGAAVVMAGGMGVGFVLGLLYASQRRRPVPATLYRVASKDVDAAGLADLALAEVV</sequence>
<protein>
    <recommendedName>
        <fullName evidence="7">Transcription factor CBF/NF-Y/archaeal histone domain-containing protein</fullName>
    </recommendedName>
</protein>
<dbReference type="InterPro" id="IPR009072">
    <property type="entry name" value="Histone-fold"/>
</dbReference>
<evidence type="ECO:0000256" key="4">
    <source>
        <dbReference type="ARBA" id="ARBA00023163"/>
    </source>
</evidence>
<keyword evidence="2" id="KW-0805">Transcription regulation</keyword>
<evidence type="ECO:0000256" key="6">
    <source>
        <dbReference type="SAM" id="Phobius"/>
    </source>
</evidence>
<evidence type="ECO:0000256" key="3">
    <source>
        <dbReference type="ARBA" id="ARBA00023125"/>
    </source>
</evidence>
<dbReference type="PANTHER" id="PTHR11064">
    <property type="entry name" value="CCAAT-BINDING TRANSCRIPTION FACTOR-RELATED"/>
    <property type="match status" value="1"/>
</dbReference>
<evidence type="ECO:0000259" key="7">
    <source>
        <dbReference type="Pfam" id="PF00808"/>
    </source>
</evidence>
<dbReference type="Proteomes" id="UP000789595">
    <property type="component" value="Unassembled WGS sequence"/>
</dbReference>
<name>A0A8J2SY89_9STRA</name>
<feature type="region of interest" description="Disordered" evidence="5">
    <location>
        <begin position="1"/>
        <end position="31"/>
    </location>
</feature>
<evidence type="ECO:0000256" key="1">
    <source>
        <dbReference type="ARBA" id="ARBA00009053"/>
    </source>
</evidence>
<dbReference type="InterPro" id="IPR027113">
    <property type="entry name" value="Transc_fact_NFYB/HAP3"/>
</dbReference>
<comment type="caution">
    <text evidence="8">The sequence shown here is derived from an EMBL/GenBank/DDBJ whole genome shotgun (WGS) entry which is preliminary data.</text>
</comment>
<dbReference type="Pfam" id="PF00808">
    <property type="entry name" value="CBFD_NFYB_HMF"/>
    <property type="match status" value="1"/>
</dbReference>
<dbReference type="SUPFAM" id="SSF47113">
    <property type="entry name" value="Histone-fold"/>
    <property type="match status" value="1"/>
</dbReference>
<gene>
    <name evidence="8" type="ORF">PECAL_5P03560</name>
</gene>
<organism evidence="8 9">
    <name type="scientific">Pelagomonas calceolata</name>
    <dbReference type="NCBI Taxonomy" id="35677"/>
    <lineage>
        <taxon>Eukaryota</taxon>
        <taxon>Sar</taxon>
        <taxon>Stramenopiles</taxon>
        <taxon>Ochrophyta</taxon>
        <taxon>Pelagophyceae</taxon>
        <taxon>Pelagomonadales</taxon>
        <taxon>Pelagomonadaceae</taxon>
        <taxon>Pelagomonas</taxon>
    </lineage>
</organism>